<reference evidence="2" key="2">
    <citation type="journal article" date="2015" name="Data Brief">
        <title>Shoot transcriptome of the giant reed, Arundo donax.</title>
        <authorList>
            <person name="Barrero R.A."/>
            <person name="Guerrero F.D."/>
            <person name="Moolhuijzen P."/>
            <person name="Goolsby J.A."/>
            <person name="Tidwell J."/>
            <person name="Bellgard S.E."/>
            <person name="Bellgard M.I."/>
        </authorList>
    </citation>
    <scope>NUCLEOTIDE SEQUENCE</scope>
    <source>
        <tissue evidence="2">Shoot tissue taken approximately 20 cm above the soil surface</tissue>
    </source>
</reference>
<name>A0A0A9F2B5_ARUDO</name>
<accession>A0A0A9F2B5</accession>
<reference evidence="2" key="1">
    <citation type="submission" date="2014-09" db="EMBL/GenBank/DDBJ databases">
        <authorList>
            <person name="Magalhaes I.L.F."/>
            <person name="Oliveira U."/>
            <person name="Santos F.R."/>
            <person name="Vidigal T.H.D.A."/>
            <person name="Brescovit A.D."/>
            <person name="Santos A.J."/>
        </authorList>
    </citation>
    <scope>NUCLEOTIDE SEQUENCE</scope>
    <source>
        <tissue evidence="2">Shoot tissue taken approximately 20 cm above the soil surface</tissue>
    </source>
</reference>
<evidence type="ECO:0000313" key="2">
    <source>
        <dbReference type="EMBL" id="JAE02443.1"/>
    </source>
</evidence>
<keyword evidence="1" id="KW-0812">Transmembrane</keyword>
<dbReference type="AlphaFoldDB" id="A0A0A9F2B5"/>
<protein>
    <submittedName>
        <fullName evidence="2">Si946076e12</fullName>
    </submittedName>
</protein>
<proteinExistence type="predicted"/>
<dbReference type="EMBL" id="GBRH01195453">
    <property type="protein sequence ID" value="JAE02443.1"/>
    <property type="molecule type" value="Transcribed_RNA"/>
</dbReference>
<sequence>MNGGIGLAHNTGALELKVVRKLIFLLIGHIIHLFCLFRPLLCHPSFLSFVASLSTLVLLLCP</sequence>
<feature type="transmembrane region" description="Helical" evidence="1">
    <location>
        <begin position="22"/>
        <end position="40"/>
    </location>
</feature>
<keyword evidence="1" id="KW-1133">Transmembrane helix</keyword>
<evidence type="ECO:0000256" key="1">
    <source>
        <dbReference type="SAM" id="Phobius"/>
    </source>
</evidence>
<organism evidence="2">
    <name type="scientific">Arundo donax</name>
    <name type="common">Giant reed</name>
    <name type="synonym">Donax arundinaceus</name>
    <dbReference type="NCBI Taxonomy" id="35708"/>
    <lineage>
        <taxon>Eukaryota</taxon>
        <taxon>Viridiplantae</taxon>
        <taxon>Streptophyta</taxon>
        <taxon>Embryophyta</taxon>
        <taxon>Tracheophyta</taxon>
        <taxon>Spermatophyta</taxon>
        <taxon>Magnoliopsida</taxon>
        <taxon>Liliopsida</taxon>
        <taxon>Poales</taxon>
        <taxon>Poaceae</taxon>
        <taxon>PACMAD clade</taxon>
        <taxon>Arundinoideae</taxon>
        <taxon>Arundineae</taxon>
        <taxon>Arundo</taxon>
    </lineage>
</organism>
<keyword evidence="1" id="KW-0472">Membrane</keyword>